<dbReference type="Gene3D" id="2.130.10.10">
    <property type="entry name" value="YVTN repeat-like/Quinoprotein amine dehydrogenase"/>
    <property type="match status" value="3"/>
</dbReference>
<dbReference type="PROSITE" id="PS50294">
    <property type="entry name" value="WD_REPEATS_REGION"/>
    <property type="match status" value="2"/>
</dbReference>
<comment type="caution">
    <text evidence="12">The sequence shown here is derived from an EMBL/GenBank/DDBJ whole genome shotgun (WGS) entry which is preliminary data.</text>
</comment>
<feature type="compositionally biased region" description="Basic and acidic residues" evidence="11">
    <location>
        <begin position="146"/>
        <end position="158"/>
    </location>
</feature>
<dbReference type="PROSITE" id="PS50082">
    <property type="entry name" value="WD_REPEATS_2"/>
    <property type="match status" value="2"/>
</dbReference>
<evidence type="ECO:0000256" key="1">
    <source>
        <dbReference type="ARBA" id="ARBA00004651"/>
    </source>
</evidence>
<keyword evidence="7" id="KW-1133">Transmembrane helix</keyword>
<name>A0AAW1RWJ6_9CHLO</name>
<evidence type="ECO:0000256" key="11">
    <source>
        <dbReference type="SAM" id="MobiDB-lite"/>
    </source>
</evidence>
<evidence type="ECO:0000256" key="3">
    <source>
        <dbReference type="ARBA" id="ARBA00022475"/>
    </source>
</evidence>
<dbReference type="InterPro" id="IPR044669">
    <property type="entry name" value="YneE/VCCN1/2-like"/>
</dbReference>
<dbReference type="GO" id="GO:0005254">
    <property type="term" value="F:chloride channel activity"/>
    <property type="evidence" value="ECO:0007669"/>
    <property type="project" value="InterPro"/>
</dbReference>
<sequence length="852" mass="90517">MPRASQKATSTFRVEVIVDSSRLLIPCGQGERSVGWLLQQEHQDDATIIALHTSSGAELCGSDAVADVVDSGATLTAVAADAASALHQADSVSTYAGHNARVFDLAFSPAVRDLLASGSDDSTAKVWRLRCSQNGSDDAGANTDRSTLKDADRGRDGGYGHAKGGPGTGRRYEQVASFHGHTDSVLRVAWAPDGALIASASADTSVRLWRAHGGAVGNSSAAGYGAEEVAVLEGHPEEVYACEFVGPGGVQMVTASADELALWDLETRAVVGRGRPIATTADLAGGAVPKRWQPGHVFCVRPQPPGAGALLAAACSDGALRLWDRGSGAVGAGDLAPVAAVRLHNAMGAAVAWDPAGRHVASVATDGTVVVMDVRRLQGALWCTRLDGAAFCCAYLPGASHCLMVGGEASRIHVFDTGSGSGPEGGAELGAVVCGGPPRRLLCLAASADGRALAASGDAVVLDARVPSNSMRQDGGDALFEPPQAAANGKVVFSLGEAVAVRDAFKEESRKYRRTVFDFGDWARHRSTTRYLRHIKDLMQSRIVRGLAQPLLVVVGVATVTAVYETLREEDIWFLGQLPSLCVKADQAFNLTSFALSLLLVFRTNTSYSRWMDARKVWGGILNRSRDLVRQGLTWFGEERAAERDMLARWTVAFSLATMAHLREHSHLEEDLQDVLPAEERAALLAAQHRPNTALQVMSQLVAAASLRETQATRMDENLTFFADSVGACERILKTPIPLSYTRHTSRFLVIWLFFLPLTLWPTARWSTIPASAVIAFLLLGIEEIGVQIEEPFSILPLENICAAAKRDIAELCRSGSDLHALVKSQQRPGAVRQSGMVGAAQGASENGVEQS</sequence>
<dbReference type="Pfam" id="PF25539">
    <property type="entry name" value="Bestrophin_2"/>
    <property type="match status" value="1"/>
</dbReference>
<evidence type="ECO:0000256" key="4">
    <source>
        <dbReference type="ARBA" id="ARBA00022574"/>
    </source>
</evidence>
<evidence type="ECO:0000256" key="10">
    <source>
        <dbReference type="PROSITE-ProRule" id="PRU00221"/>
    </source>
</evidence>
<keyword evidence="4 10" id="KW-0853">WD repeat</keyword>
<evidence type="ECO:0000256" key="2">
    <source>
        <dbReference type="ARBA" id="ARBA00022448"/>
    </source>
</evidence>
<feature type="repeat" description="WD" evidence="10">
    <location>
        <begin position="95"/>
        <end position="130"/>
    </location>
</feature>
<dbReference type="InterPro" id="IPR015943">
    <property type="entry name" value="WD40/YVTN_repeat-like_dom_sf"/>
</dbReference>
<feature type="region of interest" description="Disordered" evidence="11">
    <location>
        <begin position="133"/>
        <end position="170"/>
    </location>
</feature>
<keyword evidence="3" id="KW-1003">Cell membrane</keyword>
<dbReference type="PANTHER" id="PTHR33281:SF19">
    <property type="entry name" value="VOLTAGE-DEPENDENT ANION CHANNEL-FORMING PROTEIN YNEE"/>
    <property type="match status" value="1"/>
</dbReference>
<dbReference type="SMART" id="SM00320">
    <property type="entry name" value="WD40"/>
    <property type="match status" value="6"/>
</dbReference>
<gene>
    <name evidence="12" type="ORF">WJX81_001298</name>
</gene>
<keyword evidence="5" id="KW-0812">Transmembrane</keyword>
<evidence type="ECO:0000256" key="8">
    <source>
        <dbReference type="ARBA" id="ARBA00023065"/>
    </source>
</evidence>
<organism evidence="12 13">
    <name type="scientific">Elliptochloris bilobata</name>
    <dbReference type="NCBI Taxonomy" id="381761"/>
    <lineage>
        <taxon>Eukaryota</taxon>
        <taxon>Viridiplantae</taxon>
        <taxon>Chlorophyta</taxon>
        <taxon>core chlorophytes</taxon>
        <taxon>Trebouxiophyceae</taxon>
        <taxon>Trebouxiophyceae incertae sedis</taxon>
        <taxon>Elliptochloris clade</taxon>
        <taxon>Elliptochloris</taxon>
    </lineage>
</organism>
<dbReference type="AlphaFoldDB" id="A0AAW1RWJ6"/>
<dbReference type="PANTHER" id="PTHR33281">
    <property type="entry name" value="UPF0187 PROTEIN YNEE"/>
    <property type="match status" value="1"/>
</dbReference>
<evidence type="ECO:0000313" key="12">
    <source>
        <dbReference type="EMBL" id="KAK9838099.1"/>
    </source>
</evidence>
<keyword evidence="13" id="KW-1185">Reference proteome</keyword>
<dbReference type="PRINTS" id="PR00320">
    <property type="entry name" value="GPROTEINBRPT"/>
</dbReference>
<dbReference type="Pfam" id="PF00400">
    <property type="entry name" value="WD40"/>
    <property type="match status" value="3"/>
</dbReference>
<keyword evidence="2" id="KW-0813">Transport</keyword>
<keyword evidence="8" id="KW-0406">Ion transport</keyword>
<dbReference type="GO" id="GO:0005886">
    <property type="term" value="C:plasma membrane"/>
    <property type="evidence" value="ECO:0007669"/>
    <property type="project" value="UniProtKB-SubCell"/>
</dbReference>
<dbReference type="InterPro" id="IPR036322">
    <property type="entry name" value="WD40_repeat_dom_sf"/>
</dbReference>
<proteinExistence type="predicted"/>
<keyword evidence="9" id="KW-0472">Membrane</keyword>
<dbReference type="EMBL" id="JALJOU010000020">
    <property type="protein sequence ID" value="KAK9838099.1"/>
    <property type="molecule type" value="Genomic_DNA"/>
</dbReference>
<feature type="compositionally biased region" description="Gly residues" evidence="11">
    <location>
        <begin position="159"/>
        <end position="168"/>
    </location>
</feature>
<evidence type="ECO:0000256" key="9">
    <source>
        <dbReference type="ARBA" id="ARBA00023136"/>
    </source>
</evidence>
<evidence type="ECO:0000256" key="6">
    <source>
        <dbReference type="ARBA" id="ARBA00022737"/>
    </source>
</evidence>
<accession>A0AAW1RWJ6</accession>
<comment type="subcellular location">
    <subcellularLocation>
        <location evidence="1">Cell membrane</location>
        <topology evidence="1">Multi-pass membrane protein</topology>
    </subcellularLocation>
</comment>
<evidence type="ECO:0000313" key="13">
    <source>
        <dbReference type="Proteomes" id="UP001445335"/>
    </source>
</evidence>
<keyword evidence="6" id="KW-0677">Repeat</keyword>
<dbReference type="Proteomes" id="UP001445335">
    <property type="component" value="Unassembled WGS sequence"/>
</dbReference>
<dbReference type="SUPFAM" id="SSF50978">
    <property type="entry name" value="WD40 repeat-like"/>
    <property type="match status" value="1"/>
</dbReference>
<evidence type="ECO:0000256" key="5">
    <source>
        <dbReference type="ARBA" id="ARBA00022692"/>
    </source>
</evidence>
<dbReference type="InterPro" id="IPR020472">
    <property type="entry name" value="WD40_PAC1"/>
</dbReference>
<feature type="repeat" description="WD" evidence="10">
    <location>
        <begin position="178"/>
        <end position="209"/>
    </location>
</feature>
<evidence type="ECO:0000256" key="7">
    <source>
        <dbReference type="ARBA" id="ARBA00022989"/>
    </source>
</evidence>
<protein>
    <submittedName>
        <fullName evidence="12">Uncharacterized protein</fullName>
    </submittedName>
</protein>
<reference evidence="12 13" key="1">
    <citation type="journal article" date="2024" name="Nat. Commun.">
        <title>Phylogenomics reveals the evolutionary origins of lichenization in chlorophyte algae.</title>
        <authorList>
            <person name="Puginier C."/>
            <person name="Libourel C."/>
            <person name="Otte J."/>
            <person name="Skaloud P."/>
            <person name="Haon M."/>
            <person name="Grisel S."/>
            <person name="Petersen M."/>
            <person name="Berrin J.G."/>
            <person name="Delaux P.M."/>
            <person name="Dal Grande F."/>
            <person name="Keller J."/>
        </authorList>
    </citation>
    <scope>NUCLEOTIDE SEQUENCE [LARGE SCALE GENOMIC DNA]</scope>
    <source>
        <strain evidence="12 13">SAG 245.80</strain>
    </source>
</reference>
<dbReference type="InterPro" id="IPR001680">
    <property type="entry name" value="WD40_rpt"/>
</dbReference>